<organism evidence="1 2">
    <name type="scientific">Morganella psychrotolerans</name>
    <dbReference type="NCBI Taxonomy" id="368603"/>
    <lineage>
        <taxon>Bacteria</taxon>
        <taxon>Pseudomonadati</taxon>
        <taxon>Pseudomonadota</taxon>
        <taxon>Gammaproteobacteria</taxon>
        <taxon>Enterobacterales</taxon>
        <taxon>Morganellaceae</taxon>
        <taxon>Morganella</taxon>
    </lineage>
</organism>
<evidence type="ECO:0000313" key="1">
    <source>
        <dbReference type="EMBL" id="OBU10548.1"/>
    </source>
</evidence>
<proteinExistence type="predicted"/>
<reference evidence="1 2" key="1">
    <citation type="submission" date="2016-06" db="EMBL/GenBank/DDBJ databases">
        <authorList>
            <person name="Kjaerup R.B."/>
            <person name="Dalgaard T.S."/>
            <person name="Juul-Madsen H.R."/>
        </authorList>
    </citation>
    <scope>NUCLEOTIDE SEQUENCE [LARGE SCALE GENOMIC DNA]</scope>
    <source>
        <strain evidence="1 2">GCSL-Mp3</strain>
    </source>
</reference>
<comment type="caution">
    <text evidence="1">The sequence shown here is derived from an EMBL/GenBank/DDBJ whole genome shotgun (WGS) entry which is preliminary data.</text>
</comment>
<protein>
    <submittedName>
        <fullName evidence="1">Uncharacterized protein</fullName>
    </submittedName>
</protein>
<sequence length="102" mass="11804">MKTWMPNENITQVMLAFGPPDIEKFLPKWDLIPDEFKQGKNPWVAFVERWFYQGLECPPAAKEGVDLKYALAHIVVILKSFDPKQERKIAGCAYLASLWFVC</sequence>
<dbReference type="EMBL" id="LZEX01000003">
    <property type="protein sequence ID" value="OBU10548.1"/>
    <property type="molecule type" value="Genomic_DNA"/>
</dbReference>
<dbReference type="RefSeq" id="WP_067421764.1">
    <property type="nucleotide sequence ID" value="NZ_LZEX01000003.1"/>
</dbReference>
<evidence type="ECO:0000313" key="2">
    <source>
        <dbReference type="Proteomes" id="UP000092247"/>
    </source>
</evidence>
<dbReference type="Proteomes" id="UP000092247">
    <property type="component" value="Unassembled WGS sequence"/>
</dbReference>
<accession>A0A1B8HM88</accession>
<gene>
    <name evidence="1" type="ORF">AYY17_15505</name>
</gene>
<dbReference type="AlphaFoldDB" id="A0A1B8HM88"/>
<name>A0A1B8HM88_9GAMM</name>